<dbReference type="eggNOG" id="arCOG02526">
    <property type="taxonomic scope" value="Archaea"/>
</dbReference>
<dbReference type="InterPro" id="IPR051550">
    <property type="entry name" value="SCF-Subunits/Alg-Epimerases"/>
</dbReference>
<dbReference type="Pfam" id="PF13229">
    <property type="entry name" value="Beta_helix"/>
    <property type="match status" value="1"/>
</dbReference>
<gene>
    <name evidence="7" type="ordered locus">Mpal_1970</name>
</gene>
<dbReference type="SUPFAM" id="SSF49299">
    <property type="entry name" value="PKD domain"/>
    <property type="match status" value="2"/>
</dbReference>
<keyword evidence="2" id="KW-0677">Repeat</keyword>
<evidence type="ECO:0000256" key="4">
    <source>
        <dbReference type="SAM" id="MobiDB-lite"/>
    </source>
</evidence>
<name>B8GKX7_METPE</name>
<dbReference type="PANTHER" id="PTHR22990">
    <property type="entry name" value="F-BOX ONLY PROTEIN"/>
    <property type="match status" value="1"/>
</dbReference>
<dbReference type="SUPFAM" id="SSF51126">
    <property type="entry name" value="Pectin lyase-like"/>
    <property type="match status" value="6"/>
</dbReference>
<keyword evidence="3" id="KW-0833">Ubl conjugation pathway</keyword>
<reference evidence="7 8" key="1">
    <citation type="journal article" date="2015" name="Genome Announc.">
        <title>Complete Genome Sequence of Methanosphaerula palustris E1-9CT, a Hydrogenotrophic Methanogen Isolated from a Minerotrophic Fen Peatland.</title>
        <authorList>
            <person name="Cadillo-Quiroz H."/>
            <person name="Browne P."/>
            <person name="Kyrpides N."/>
            <person name="Woyke T."/>
            <person name="Goodwin L."/>
            <person name="Detter C."/>
            <person name="Yavitt J.B."/>
            <person name="Zinder S.H."/>
        </authorList>
    </citation>
    <scope>NUCLEOTIDE SEQUENCE [LARGE SCALE GENOMIC DNA]</scope>
    <source>
        <strain evidence="8">ATCC BAA-1556 / DSM 19958 / E1-9c</strain>
    </source>
</reference>
<dbReference type="Gene3D" id="2.160.20.10">
    <property type="entry name" value="Single-stranded right-handed beta-helix, Pectin lyase-like"/>
    <property type="match status" value="5"/>
</dbReference>
<dbReference type="GeneID" id="7270776"/>
<feature type="region of interest" description="Disordered" evidence="4">
    <location>
        <begin position="509"/>
        <end position="548"/>
    </location>
</feature>
<evidence type="ECO:0000256" key="2">
    <source>
        <dbReference type="ARBA" id="ARBA00022737"/>
    </source>
</evidence>
<dbReference type="Gene3D" id="2.60.40.10">
    <property type="entry name" value="Immunoglobulins"/>
    <property type="match status" value="2"/>
</dbReference>
<dbReference type="Proteomes" id="UP000002457">
    <property type="component" value="Chromosome"/>
</dbReference>
<dbReference type="InterPro" id="IPR012334">
    <property type="entry name" value="Pectin_lyas_fold"/>
</dbReference>
<organism evidence="7 8">
    <name type="scientific">Methanosphaerula palustris (strain ATCC BAA-1556 / DSM 19958 / E1-9c)</name>
    <dbReference type="NCBI Taxonomy" id="521011"/>
    <lineage>
        <taxon>Archaea</taxon>
        <taxon>Methanobacteriati</taxon>
        <taxon>Methanobacteriota</taxon>
        <taxon>Stenosarchaea group</taxon>
        <taxon>Methanomicrobia</taxon>
        <taxon>Methanomicrobiales</taxon>
        <taxon>Methanoregulaceae</taxon>
        <taxon>Methanosphaerula</taxon>
    </lineage>
</organism>
<dbReference type="InterPro" id="IPR007742">
    <property type="entry name" value="NosD_dom"/>
</dbReference>
<evidence type="ECO:0000256" key="1">
    <source>
        <dbReference type="ARBA" id="ARBA00004906"/>
    </source>
</evidence>
<dbReference type="PROSITE" id="PS50093">
    <property type="entry name" value="PKD"/>
    <property type="match status" value="2"/>
</dbReference>
<dbReference type="InterPro" id="IPR000601">
    <property type="entry name" value="PKD_dom"/>
</dbReference>
<feature type="compositionally biased region" description="Low complexity" evidence="4">
    <location>
        <begin position="522"/>
        <end position="548"/>
    </location>
</feature>
<feature type="region of interest" description="Disordered" evidence="4">
    <location>
        <begin position="264"/>
        <end position="284"/>
    </location>
</feature>
<comment type="pathway">
    <text evidence="1">Protein modification; protein ubiquitination.</text>
</comment>
<proteinExistence type="predicted"/>
<dbReference type="Gene3D" id="2.60.40.1260">
    <property type="entry name" value="Lamin Tail domain"/>
    <property type="match status" value="1"/>
</dbReference>
<accession>B8GKX7</accession>
<dbReference type="InterPro" id="IPR006633">
    <property type="entry name" value="Carb-bd_sugar_hydrolysis-dom"/>
</dbReference>
<dbReference type="InterPro" id="IPR013783">
    <property type="entry name" value="Ig-like_fold"/>
</dbReference>
<dbReference type="SMART" id="SM00710">
    <property type="entry name" value="PbH1"/>
    <property type="match status" value="30"/>
</dbReference>
<dbReference type="Pfam" id="PF00932">
    <property type="entry name" value="LTD"/>
    <property type="match status" value="1"/>
</dbReference>
<keyword evidence="8" id="KW-1185">Reference proteome</keyword>
<dbReference type="STRING" id="521011.Mpal_1970"/>
<evidence type="ECO:0000313" key="8">
    <source>
        <dbReference type="Proteomes" id="UP000002457"/>
    </source>
</evidence>
<feature type="domain" description="PKD" evidence="5">
    <location>
        <begin position="1748"/>
        <end position="1818"/>
    </location>
</feature>
<dbReference type="OrthoDB" id="117568at2157"/>
<dbReference type="InterPro" id="IPR006626">
    <property type="entry name" value="PbH1"/>
</dbReference>
<dbReference type="InterPro" id="IPR022441">
    <property type="entry name" value="Para_beta_helix_rpt-2"/>
</dbReference>
<dbReference type="Pfam" id="PF18911">
    <property type="entry name" value="PKD_4"/>
    <property type="match status" value="2"/>
</dbReference>
<dbReference type="InterPro" id="IPR011050">
    <property type="entry name" value="Pectin_lyase_fold/virulence"/>
</dbReference>
<dbReference type="NCBIfam" id="TIGR03804">
    <property type="entry name" value="para_beta_helix"/>
    <property type="match status" value="9"/>
</dbReference>
<feature type="domain" description="LTD" evidence="6">
    <location>
        <begin position="577"/>
        <end position="691"/>
    </location>
</feature>
<feature type="domain" description="PKD" evidence="5">
    <location>
        <begin position="1834"/>
        <end position="1912"/>
    </location>
</feature>
<dbReference type="InterPro" id="IPR036415">
    <property type="entry name" value="Lamin_tail_dom_sf"/>
</dbReference>
<dbReference type="PANTHER" id="PTHR22990:SF15">
    <property type="entry name" value="F-BOX ONLY PROTEIN 10"/>
    <property type="match status" value="1"/>
</dbReference>
<evidence type="ECO:0000313" key="7">
    <source>
        <dbReference type="EMBL" id="ACL17273.1"/>
    </source>
</evidence>
<evidence type="ECO:0000256" key="3">
    <source>
        <dbReference type="ARBA" id="ARBA00022786"/>
    </source>
</evidence>
<dbReference type="InterPro" id="IPR039448">
    <property type="entry name" value="Beta_helix"/>
</dbReference>
<dbReference type="eggNOG" id="arCOG02510">
    <property type="taxonomic scope" value="Archaea"/>
</dbReference>
<dbReference type="Pfam" id="PF05048">
    <property type="entry name" value="NosD"/>
    <property type="match status" value="5"/>
</dbReference>
<dbReference type="SUPFAM" id="SSF74853">
    <property type="entry name" value="Lamin A/C globular tail domain"/>
    <property type="match status" value="1"/>
</dbReference>
<dbReference type="eggNOG" id="arCOG02498">
    <property type="taxonomic scope" value="Archaea"/>
</dbReference>
<dbReference type="PROSITE" id="PS51841">
    <property type="entry name" value="LTD"/>
    <property type="match status" value="1"/>
</dbReference>
<dbReference type="InterPro" id="IPR022409">
    <property type="entry name" value="PKD/Chitinase_dom"/>
</dbReference>
<dbReference type="RefSeq" id="WP_012618592.1">
    <property type="nucleotide sequence ID" value="NC_011832.1"/>
</dbReference>
<feature type="region of interest" description="Disordered" evidence="4">
    <location>
        <begin position="555"/>
        <end position="574"/>
    </location>
</feature>
<dbReference type="InterPro" id="IPR001322">
    <property type="entry name" value="Lamin_tail_dom"/>
</dbReference>
<sequence length="1931" mass="203285" precursor="true">MTKGAVLFFLLVLVSIIVTPVSGVDVTGPMTISSPGTYQLTTDLTSGDASISITSSDVVLEGNGHSIEGAGSDAGTAGVYVYSAGGLLSNVVVRNLKVSNHQYGIYFVGAQNGKIEGCTVDGNAFGIGCNQDANGNTITSNTITGNTYGLAITSSSANSVSDNTVTGNSATGVYLYSTSGNTITNNNFNNIKNVDFKGSVLSNTWSTAITAGSNIIGGQNRGGNFWGSPDGNGFSQKTADANSDGIADQALTLASNNIDQYPLASSTAPTSTTTGTTTSTISPTITPTVTATTATMTTVTLTPTATVTGNEIPVTGPMVISSPGVYGLTQDIATSVSGNAAITITSSDVILHGNGHTMSNGVGGDTWGLIVMNDNQTLSNVTVTDLTVTAYKYGVSLYIVQASRITGCHITGSTGVGLGIAASQSNQFVNNYFNNTINIVNYDPEPKTNTWNTPITAGINIIGGPNLGGNFWGDPDGKGFSDLNSDTNGNGICSASYKIDSQNEDQFPLTKNVGSGQPTPTPVTTVTTGTTTITPTSTVPVPTHTSETTVTTLSTVPTGVPGTTITTTPTTGPTIITTTTTTTPLNSTIVISDLNLVGEWVNITNKGSIPVSLENWKIQDTTKQNLKLHTFTFGIFTLAPGATVTVHTFNGTNSSTDLYWGLNEEVWNNDGDTASLYDSAGNLISTFPPATPSGNVTPTVTPLLPETIVPTITAVPPPPADAIPVTGPIVITKPGYYLLMNDIQHTDEVVCIDIRCSDVTFNGNGHTISGRNVFNTYGVSVYQPSTRLERVVITNLATADWFYGVSFWDTHDGRINTVTTTRDQYGIILQSSTGDLIDSNTAQRNTQGGILLLAGSDENMIFKNVADADTWGFYLSSAKKNTVLSNYATANKQNGIGLYSAGNNTIVNNFLNNTQNVEFQSTTLSNNWSVNLSLGTNIIGGVLFGGNYWAAPTGTGYSETAVDADVNGICDQPYTIGTGNVDQNPLHATGRNPFAAIPVNNSTVITEPGTYVLQNDITGSEVPVCIDIRCSDVIFDGMGHTISGLGTFNTYGVSVYNASKQLERVTVKNLTATQWGYGISYMNTQQGTIDHCTLTDNHYGVVLTTSSTTMLRDLTAISNLQGGILFLADSKANTLYNCTAESNQWGVFLSSASDSLLFNNHIINNNLSGLSLIAANDNTIVNNYFSNVNNTDFEDKMGANVWNMSLTPGNNIAGGPLYGGNYWGGPNQTGFSDLTPDDNNDGICDQPYHLTATNVDLYPLRNVSPLGLYYPITGPTVITRPGRYLVMQDFSASDAQVGIDIRSSDVIVDGMGHTITGAKKFNSNGLSVYNDSVQLSNITISNLSMGSWFIGANYLNTRDCRTDNVTTVGNDYGIVLSIGERMLVNHTDVSANTYDGLSLSSVVNSQLIDITADSSGYGIWSSGSSGNTYVNCSASNNQQGIQIQNSKSNLFQNTTAESNTVGLSLLDQSSFNQVEAGSFSKNGRGIVINSSGNATISNVTASNCTAGSGITITDSAGSVLTSNLADHNTNGISLQNSDNGVIHANQVTNNTNNGILLNDAAATFISENSATLNGDSGLLLTGSSKNRIGQNTLTSNAVGFRAEGSSDNSLVENLITTNGYAGVSLAQSSNRNTIFHNTVRENDKGIVIADSEMNVITDNIFSNQVNALLAGNPGMNAWNISEETGPNIAGGPYQGGNFWTSPGKKGFSDVAVDNDHDGFSDQPLTIGANNVDQLPLLIYAQVQTPVLPTTSFTVDKTSGAAPMQIQFTDTSIGNPSQWLWDFGDGTTSSEQNPSHMYSWAGIFTVKLTTTTAAGSTSTIQRKMITITTDQAMRPVANFIASSTDGTSPMNVQFTDTSIGHPDHWIWTFGDGSTDTVQNPSHTYKTDGTYAVTMQVSNQYGTDTETKDGFITVRQYVRTERNGALVQPVVQP</sequence>
<dbReference type="SMART" id="SM00722">
    <property type="entry name" value="CASH"/>
    <property type="match status" value="7"/>
</dbReference>
<dbReference type="CDD" id="cd00146">
    <property type="entry name" value="PKD"/>
    <property type="match status" value="2"/>
</dbReference>
<protein>
    <submittedName>
        <fullName evidence="7">Periplasmic copper-binding</fullName>
    </submittedName>
</protein>
<dbReference type="FunFam" id="2.60.40.10:FF:000270">
    <property type="entry name" value="Cell surface protein"/>
    <property type="match status" value="2"/>
</dbReference>
<dbReference type="KEGG" id="mpl:Mpal_1970"/>
<dbReference type="HOGENOM" id="CLU_235181_0_0_2"/>
<dbReference type="InterPro" id="IPR035986">
    <property type="entry name" value="PKD_dom_sf"/>
</dbReference>
<dbReference type="EMBL" id="CP001338">
    <property type="protein sequence ID" value="ACL17273.1"/>
    <property type="molecule type" value="Genomic_DNA"/>
</dbReference>
<evidence type="ECO:0000259" key="5">
    <source>
        <dbReference type="PROSITE" id="PS50093"/>
    </source>
</evidence>
<evidence type="ECO:0000259" key="6">
    <source>
        <dbReference type="PROSITE" id="PS51841"/>
    </source>
</evidence>
<dbReference type="SMART" id="SM00089">
    <property type="entry name" value="PKD"/>
    <property type="match status" value="2"/>
</dbReference>